<evidence type="ECO:0000259" key="3">
    <source>
        <dbReference type="Pfam" id="PF18935"/>
    </source>
</evidence>
<evidence type="ECO:0000313" key="5">
    <source>
        <dbReference type="Proteomes" id="UP000326570"/>
    </source>
</evidence>
<dbReference type="EMBL" id="VTWT01000001">
    <property type="protein sequence ID" value="KAA9345977.1"/>
    <property type="molecule type" value="Genomic_DNA"/>
</dbReference>
<feature type="chain" id="PRO_5024786815" description="DUF5683 domain-containing protein" evidence="2">
    <location>
        <begin position="25"/>
        <end position="201"/>
    </location>
</feature>
<keyword evidence="1" id="KW-0472">Membrane</keyword>
<protein>
    <recommendedName>
        <fullName evidence="3">DUF5683 domain-containing protein</fullName>
    </recommendedName>
</protein>
<dbReference type="InterPro" id="IPR043738">
    <property type="entry name" value="DUF5683"/>
</dbReference>
<accession>A0A5N1J5H4</accession>
<feature type="domain" description="DUF5683" evidence="3">
    <location>
        <begin position="53"/>
        <end position="198"/>
    </location>
</feature>
<keyword evidence="5" id="KW-1185">Reference proteome</keyword>
<gene>
    <name evidence="4" type="ORF">F0P94_02535</name>
</gene>
<name>A0A5N1J5H4_9BACT</name>
<dbReference type="AlphaFoldDB" id="A0A5N1J5H4"/>
<dbReference type="Pfam" id="PF18935">
    <property type="entry name" value="DUF5683"/>
    <property type="match status" value="1"/>
</dbReference>
<evidence type="ECO:0000256" key="1">
    <source>
        <dbReference type="SAM" id="Phobius"/>
    </source>
</evidence>
<dbReference type="RefSeq" id="WP_150902120.1">
    <property type="nucleotide sequence ID" value="NZ_VTWT01000001.1"/>
</dbReference>
<keyword evidence="2" id="KW-0732">Signal</keyword>
<sequence length="201" mass="22274">MQVRAALFGLFTFCLVHSSVSVKAQTVSVPDTTTVVTKNADVTPPKVNKPGLSKPARAAIYSAIIPGAGQFYNKDYWKVPVVYAVGGTLGYFIIENNRQYKRYLEAYLTTIDNDPNTVSPIPETQQTLRNNRDFYRRNRDLTIIFAFIAYGLNVMEANVGAHLNEFDISDDLSLNVQPAVQYAALGQAPVPALSLNLRLKK</sequence>
<keyword evidence="1" id="KW-0812">Transmembrane</keyword>
<comment type="caution">
    <text evidence="4">The sequence shown here is derived from an EMBL/GenBank/DDBJ whole genome shotgun (WGS) entry which is preliminary data.</text>
</comment>
<reference evidence="4 5" key="1">
    <citation type="submission" date="2019-09" db="EMBL/GenBank/DDBJ databases">
        <title>Genome sequence of Adhaeribacter sp. M2.</title>
        <authorList>
            <person name="Srinivasan S."/>
        </authorList>
    </citation>
    <scope>NUCLEOTIDE SEQUENCE [LARGE SCALE GENOMIC DNA]</scope>
    <source>
        <strain evidence="4 5">M2</strain>
    </source>
</reference>
<feature type="signal peptide" evidence="2">
    <location>
        <begin position="1"/>
        <end position="24"/>
    </location>
</feature>
<dbReference type="Proteomes" id="UP000326570">
    <property type="component" value="Unassembled WGS sequence"/>
</dbReference>
<feature type="transmembrane region" description="Helical" evidence="1">
    <location>
        <begin position="141"/>
        <end position="159"/>
    </location>
</feature>
<evidence type="ECO:0000256" key="2">
    <source>
        <dbReference type="SAM" id="SignalP"/>
    </source>
</evidence>
<evidence type="ECO:0000313" key="4">
    <source>
        <dbReference type="EMBL" id="KAA9345977.1"/>
    </source>
</evidence>
<feature type="transmembrane region" description="Helical" evidence="1">
    <location>
        <begin position="76"/>
        <end position="94"/>
    </location>
</feature>
<proteinExistence type="predicted"/>
<keyword evidence="1" id="KW-1133">Transmembrane helix</keyword>
<organism evidence="4 5">
    <name type="scientific">Adhaeribacter soli</name>
    <dbReference type="NCBI Taxonomy" id="2607655"/>
    <lineage>
        <taxon>Bacteria</taxon>
        <taxon>Pseudomonadati</taxon>
        <taxon>Bacteroidota</taxon>
        <taxon>Cytophagia</taxon>
        <taxon>Cytophagales</taxon>
        <taxon>Hymenobacteraceae</taxon>
        <taxon>Adhaeribacter</taxon>
    </lineage>
</organism>